<name>A0AA35WXW0_GEOBA</name>
<proteinExistence type="predicted"/>
<protein>
    <submittedName>
        <fullName evidence="1">Uncharacterized protein</fullName>
    </submittedName>
</protein>
<comment type="caution">
    <text evidence="1">The sequence shown here is derived from an EMBL/GenBank/DDBJ whole genome shotgun (WGS) entry which is preliminary data.</text>
</comment>
<dbReference type="Proteomes" id="UP001174909">
    <property type="component" value="Unassembled WGS sequence"/>
</dbReference>
<accession>A0AA35WXW0</accession>
<evidence type="ECO:0000313" key="1">
    <source>
        <dbReference type="EMBL" id="CAI8037928.1"/>
    </source>
</evidence>
<evidence type="ECO:0000313" key="2">
    <source>
        <dbReference type="Proteomes" id="UP001174909"/>
    </source>
</evidence>
<sequence>MGLLPNFGLAIRLLVPRDGHNSVSVLSALLSIVLESPRSKLGFVATVNYVSRGA</sequence>
<reference evidence="1" key="1">
    <citation type="submission" date="2023-03" db="EMBL/GenBank/DDBJ databases">
        <authorList>
            <person name="Steffen K."/>
            <person name="Cardenas P."/>
        </authorList>
    </citation>
    <scope>NUCLEOTIDE SEQUENCE</scope>
</reference>
<organism evidence="1 2">
    <name type="scientific">Geodia barretti</name>
    <name type="common">Barrett's horny sponge</name>
    <dbReference type="NCBI Taxonomy" id="519541"/>
    <lineage>
        <taxon>Eukaryota</taxon>
        <taxon>Metazoa</taxon>
        <taxon>Porifera</taxon>
        <taxon>Demospongiae</taxon>
        <taxon>Heteroscleromorpha</taxon>
        <taxon>Tetractinellida</taxon>
        <taxon>Astrophorina</taxon>
        <taxon>Geodiidae</taxon>
        <taxon>Geodia</taxon>
    </lineage>
</organism>
<gene>
    <name evidence="1" type="ORF">GBAR_LOCUS21182</name>
</gene>
<dbReference type="EMBL" id="CASHTH010002968">
    <property type="protein sequence ID" value="CAI8037928.1"/>
    <property type="molecule type" value="Genomic_DNA"/>
</dbReference>
<keyword evidence="2" id="KW-1185">Reference proteome</keyword>
<dbReference type="AlphaFoldDB" id="A0AA35WXW0"/>